<accession>A0ABW7RAZ1</accession>
<dbReference type="GO" id="GO:0016787">
    <property type="term" value="F:hydrolase activity"/>
    <property type="evidence" value="ECO:0007669"/>
    <property type="project" value="UniProtKB-KW"/>
</dbReference>
<keyword evidence="2" id="KW-0378">Hydrolase</keyword>
<evidence type="ECO:0000313" key="3">
    <source>
        <dbReference type="Proteomes" id="UP001610990"/>
    </source>
</evidence>
<feature type="domain" description="AB hydrolase-1" evidence="1">
    <location>
        <begin position="34"/>
        <end position="271"/>
    </location>
</feature>
<organism evidence="2 3">
    <name type="scientific">Streptomyces celluloflavus</name>
    <dbReference type="NCBI Taxonomy" id="58344"/>
    <lineage>
        <taxon>Bacteria</taxon>
        <taxon>Bacillati</taxon>
        <taxon>Actinomycetota</taxon>
        <taxon>Actinomycetes</taxon>
        <taxon>Kitasatosporales</taxon>
        <taxon>Streptomycetaceae</taxon>
        <taxon>Streptomyces</taxon>
    </lineage>
</organism>
<dbReference type="PRINTS" id="PR00111">
    <property type="entry name" value="ABHYDROLASE"/>
</dbReference>
<dbReference type="InterPro" id="IPR000073">
    <property type="entry name" value="AB_hydrolase_1"/>
</dbReference>
<dbReference type="Pfam" id="PF00561">
    <property type="entry name" value="Abhydrolase_1"/>
    <property type="match status" value="1"/>
</dbReference>
<dbReference type="PRINTS" id="PR00412">
    <property type="entry name" value="EPOXHYDRLASE"/>
</dbReference>
<protein>
    <submittedName>
        <fullName evidence="2">Alpha/beta fold hydrolase</fullName>
    </submittedName>
</protein>
<evidence type="ECO:0000313" key="2">
    <source>
        <dbReference type="EMBL" id="MFH8584726.1"/>
    </source>
</evidence>
<dbReference type="InterPro" id="IPR000639">
    <property type="entry name" value="Epox_hydrolase-like"/>
</dbReference>
<dbReference type="Proteomes" id="UP001610990">
    <property type="component" value="Unassembled WGS sequence"/>
</dbReference>
<name>A0ABW7RAZ1_9ACTN</name>
<dbReference type="PANTHER" id="PTHR43689">
    <property type="entry name" value="HYDROLASE"/>
    <property type="match status" value="1"/>
</dbReference>
<dbReference type="Gene3D" id="3.40.50.1820">
    <property type="entry name" value="alpha/beta hydrolase"/>
    <property type="match status" value="1"/>
</dbReference>
<dbReference type="RefSeq" id="WP_397671963.1">
    <property type="nucleotide sequence ID" value="NZ_JBIRGH010000005.1"/>
</dbReference>
<evidence type="ECO:0000259" key="1">
    <source>
        <dbReference type="Pfam" id="PF00561"/>
    </source>
</evidence>
<dbReference type="EMBL" id="JBIRGH010000005">
    <property type="protein sequence ID" value="MFH8584726.1"/>
    <property type="molecule type" value="Genomic_DNA"/>
</dbReference>
<sequence>MASASASAAAGPPRTASVDVAGRAVRYAATGSGPPVLLLHGLERSLADWGPLQAALPGYRVLAVDLPGFGGSQPLPDWRLASLAGQVEGVLDRLGIASGVHVVGNSLGGAVAMQLAARAPARVSSLALLNSAGFGGNVSWALRVLDLPLLWRLFLRPDEGLARETERLLFHDPAFATDERVATALALARREGAARASRNMSRELGSWRGVHVGWRRELLAQVAALDTPALVVWGTHDRILPAGHFINAVAALPRARTHLFPRCGHLPQIERTAETAALLRSFWGDPRTGGDR</sequence>
<proteinExistence type="predicted"/>
<comment type="caution">
    <text evidence="2">The sequence shown here is derived from an EMBL/GenBank/DDBJ whole genome shotgun (WGS) entry which is preliminary data.</text>
</comment>
<keyword evidence="3" id="KW-1185">Reference proteome</keyword>
<dbReference type="PANTHER" id="PTHR43689:SF8">
    <property type="entry name" value="ALPHA_BETA-HYDROLASES SUPERFAMILY PROTEIN"/>
    <property type="match status" value="1"/>
</dbReference>
<gene>
    <name evidence="2" type="ORF">ACH4GP_10070</name>
</gene>
<reference evidence="2 3" key="1">
    <citation type="submission" date="2024-10" db="EMBL/GenBank/DDBJ databases">
        <title>The Natural Products Discovery Center: Release of the First 8490 Sequenced Strains for Exploring Actinobacteria Biosynthetic Diversity.</title>
        <authorList>
            <person name="Kalkreuter E."/>
            <person name="Kautsar S.A."/>
            <person name="Yang D."/>
            <person name="Bader C.D."/>
            <person name="Teijaro C.N."/>
            <person name="Fluegel L."/>
            <person name="Davis C.M."/>
            <person name="Simpson J.R."/>
            <person name="Lauterbach L."/>
            <person name="Steele A.D."/>
            <person name="Gui C."/>
            <person name="Meng S."/>
            <person name="Li G."/>
            <person name="Viehrig K."/>
            <person name="Ye F."/>
            <person name="Su P."/>
            <person name="Kiefer A.F."/>
            <person name="Nichols A."/>
            <person name="Cepeda A.J."/>
            <person name="Yan W."/>
            <person name="Fan B."/>
            <person name="Jiang Y."/>
            <person name="Adhikari A."/>
            <person name="Zheng C.-J."/>
            <person name="Schuster L."/>
            <person name="Cowan T.M."/>
            <person name="Smanski M.J."/>
            <person name="Chevrette M.G."/>
            <person name="De Carvalho L.P.S."/>
            <person name="Shen B."/>
        </authorList>
    </citation>
    <scope>NUCLEOTIDE SEQUENCE [LARGE SCALE GENOMIC DNA]</scope>
    <source>
        <strain evidence="2 3">NPDC018013</strain>
    </source>
</reference>
<dbReference type="SUPFAM" id="SSF53474">
    <property type="entry name" value="alpha/beta-Hydrolases"/>
    <property type="match status" value="1"/>
</dbReference>
<dbReference type="InterPro" id="IPR029058">
    <property type="entry name" value="AB_hydrolase_fold"/>
</dbReference>